<evidence type="ECO:0000313" key="5">
    <source>
        <dbReference type="Proteomes" id="UP001652741"/>
    </source>
</evidence>
<proteinExistence type="predicted"/>
<feature type="compositionally biased region" description="Gly residues" evidence="2">
    <location>
        <begin position="431"/>
        <end position="467"/>
    </location>
</feature>
<dbReference type="InterPro" id="IPR000008">
    <property type="entry name" value="C2_dom"/>
</dbReference>
<dbReference type="PANTHER" id="PTHR14113">
    <property type="entry name" value="PICCOLO/BASSOON"/>
    <property type="match status" value="1"/>
</dbReference>
<protein>
    <submittedName>
        <fullName evidence="6">Protein piccolo isoform X1</fullName>
    </submittedName>
</protein>
<evidence type="ECO:0000256" key="1">
    <source>
        <dbReference type="ARBA" id="ARBA00022737"/>
    </source>
</evidence>
<feature type="compositionally biased region" description="Low complexity" evidence="2">
    <location>
        <begin position="237"/>
        <end position="255"/>
    </location>
</feature>
<dbReference type="InterPro" id="IPR035892">
    <property type="entry name" value="C2_domain_sf"/>
</dbReference>
<organism evidence="5 6">
    <name type="scientific">Salmo salar</name>
    <name type="common">Atlantic salmon</name>
    <dbReference type="NCBI Taxonomy" id="8030"/>
    <lineage>
        <taxon>Eukaryota</taxon>
        <taxon>Metazoa</taxon>
        <taxon>Chordata</taxon>
        <taxon>Craniata</taxon>
        <taxon>Vertebrata</taxon>
        <taxon>Euteleostomi</taxon>
        <taxon>Actinopterygii</taxon>
        <taxon>Neopterygii</taxon>
        <taxon>Teleostei</taxon>
        <taxon>Protacanthopterygii</taxon>
        <taxon>Salmoniformes</taxon>
        <taxon>Salmonidae</taxon>
        <taxon>Salmoninae</taxon>
        <taxon>Salmo</taxon>
    </lineage>
</organism>
<dbReference type="InterPro" id="IPR001565">
    <property type="entry name" value="Synaptotagmin"/>
</dbReference>
<evidence type="ECO:0000256" key="2">
    <source>
        <dbReference type="SAM" id="MobiDB-lite"/>
    </source>
</evidence>
<dbReference type="CDD" id="cd04031">
    <property type="entry name" value="C2A_RIM1alpha"/>
    <property type="match status" value="1"/>
</dbReference>
<dbReference type="Proteomes" id="UP001652741">
    <property type="component" value="Chromosome ssa17"/>
</dbReference>
<dbReference type="PROSITE" id="PS50004">
    <property type="entry name" value="C2"/>
    <property type="match status" value="1"/>
</dbReference>
<dbReference type="SMART" id="SM00228">
    <property type="entry name" value="PDZ"/>
    <property type="match status" value="1"/>
</dbReference>
<evidence type="ECO:0000313" key="6">
    <source>
        <dbReference type="RefSeq" id="XP_045554704.1"/>
    </source>
</evidence>
<dbReference type="RefSeq" id="XP_045554704.1">
    <property type="nucleotide sequence ID" value="XM_045698748.1"/>
</dbReference>
<feature type="region of interest" description="Disordered" evidence="2">
    <location>
        <begin position="416"/>
        <end position="535"/>
    </location>
</feature>
<keyword evidence="1" id="KW-0677">Repeat</keyword>
<feature type="region of interest" description="Disordered" evidence="2">
    <location>
        <begin position="237"/>
        <end position="276"/>
    </location>
</feature>
<feature type="domain" description="C2" evidence="3">
    <location>
        <begin position="280"/>
        <end position="411"/>
    </location>
</feature>
<reference evidence="6" key="1">
    <citation type="submission" date="2025-08" db="UniProtKB">
        <authorList>
            <consortium name="RefSeq"/>
        </authorList>
    </citation>
    <scope>IDENTIFICATION</scope>
</reference>
<dbReference type="PRINTS" id="PR00399">
    <property type="entry name" value="SYNAPTOTAGMN"/>
</dbReference>
<dbReference type="InterPro" id="IPR036034">
    <property type="entry name" value="PDZ_sf"/>
</dbReference>
<accession>A0ABM3D7B3</accession>
<sequence length="565" mass="61533">MLTLNRDDPRIFHESIRHAGGPNWNIEAYHLRREDTDWFDKPAERQHRVNGQALDRRQMKLIPYVYPHTRIKVQRDPKDSSVSGNGLGIRVVGGKEIPGSRGEIGAYIAKVTLGGVAEQTGKVVEGMQVLEWNGVPLMGKTYEEVQCIMSQPCAEAEFCVRLDLNMLSDPDHPQALENHAQLKPGDRQRSPGVDPKQLAAELQKVSQQQAPGMGLGVGGPVGVLSALDRSALLHSGNASASSSAVPSPGQPASPAINKKQRHSTKSTADVQLLKPQPRPVTGEIQLQIHYDRNLGNLIVHVLQARNLAQRDPKEYSDPFVKVYLLPGRGQVMVVQNASAENKRRTKYVQRSLNPEWNQTVIYKNIHLEQLKKKTLEVTVWDYDRSSSNDFLGEVLIDLSNTSQLDNTPRWLPLKEQSESIEHSRTHHTAQGPGGPGAGIGPGQGSVAGQEPGQGMGPGMGQGQGQGQMGECHESPKNSVIKSRSHGIFPDPAKDMQMVTLEKSHSSPGSSKSSSDGQLRSHGPSRSQSKSSVTQAHLEDAGIAIAAAEAAVQQSRLQPSNPRPFL</sequence>
<dbReference type="SUPFAM" id="SSF49562">
    <property type="entry name" value="C2 domain (Calcium/lipid-binding domain, CaLB)"/>
    <property type="match status" value="1"/>
</dbReference>
<dbReference type="InterPro" id="IPR052098">
    <property type="entry name" value="Presynaptic_Scaffold_Bsn/Pclo"/>
</dbReference>
<evidence type="ECO:0000259" key="4">
    <source>
        <dbReference type="PROSITE" id="PS50106"/>
    </source>
</evidence>
<keyword evidence="5" id="KW-1185">Reference proteome</keyword>
<feature type="compositionally biased region" description="Polar residues" evidence="2">
    <location>
        <begin position="523"/>
        <end position="534"/>
    </location>
</feature>
<dbReference type="SUPFAM" id="SSF50156">
    <property type="entry name" value="PDZ domain-like"/>
    <property type="match status" value="1"/>
</dbReference>
<dbReference type="PROSITE" id="PS50106">
    <property type="entry name" value="PDZ"/>
    <property type="match status" value="1"/>
</dbReference>
<name>A0ABM3D7B3_SALSA</name>
<feature type="compositionally biased region" description="Low complexity" evidence="2">
    <location>
        <begin position="505"/>
        <end position="514"/>
    </location>
</feature>
<evidence type="ECO:0000259" key="3">
    <source>
        <dbReference type="PROSITE" id="PS50004"/>
    </source>
</evidence>
<dbReference type="SMART" id="SM00239">
    <property type="entry name" value="C2"/>
    <property type="match status" value="1"/>
</dbReference>
<feature type="region of interest" description="Disordered" evidence="2">
    <location>
        <begin position="170"/>
        <end position="195"/>
    </location>
</feature>
<feature type="domain" description="PDZ" evidence="4">
    <location>
        <begin position="70"/>
        <end position="145"/>
    </location>
</feature>
<dbReference type="CDD" id="cd06714">
    <property type="entry name" value="PDZ_RIM-like"/>
    <property type="match status" value="1"/>
</dbReference>
<dbReference type="InterPro" id="IPR001478">
    <property type="entry name" value="PDZ"/>
</dbReference>
<dbReference type="Pfam" id="PF00168">
    <property type="entry name" value="C2"/>
    <property type="match status" value="1"/>
</dbReference>
<dbReference type="GeneID" id="106561223"/>
<dbReference type="Gene3D" id="2.30.42.10">
    <property type="match status" value="1"/>
</dbReference>
<dbReference type="Gene3D" id="2.60.40.150">
    <property type="entry name" value="C2 domain"/>
    <property type="match status" value="1"/>
</dbReference>
<dbReference type="PANTHER" id="PTHR14113:SF6">
    <property type="entry name" value="PROTEIN PICCOLO"/>
    <property type="match status" value="1"/>
</dbReference>
<gene>
    <name evidence="6" type="primary">LOC106561223</name>
</gene>